<name>A0A3P7NZZ4_DIBLA</name>
<dbReference type="PRINTS" id="PR00348">
    <property type="entry name" value="UBIQUITIN"/>
</dbReference>
<evidence type="ECO:0000313" key="2">
    <source>
        <dbReference type="EMBL" id="VDN11146.1"/>
    </source>
</evidence>
<protein>
    <recommendedName>
        <fullName evidence="1">Ubiquitin-like domain-containing protein</fullName>
    </recommendedName>
</protein>
<sequence>MKFDLSIHCKRLGEIPLGAQDTNTVSVIKQVIQRVTEIPMDKQTLTLDDTVLEDSRKLTEYGITKESTLLLILPLGIPELIAVRITLPGGKFIRLWVDEKATVESLKERLLLLRDWPVGGYELEADGVLLRDSHMLMAWGVKNGSVLKVKPYADGHLK</sequence>
<dbReference type="Pfam" id="PF00240">
    <property type="entry name" value="ubiquitin"/>
    <property type="match status" value="1"/>
</dbReference>
<keyword evidence="3" id="KW-1185">Reference proteome</keyword>
<feature type="domain" description="Ubiquitin-like" evidence="1">
    <location>
        <begin position="5"/>
        <end position="73"/>
    </location>
</feature>
<evidence type="ECO:0000313" key="3">
    <source>
        <dbReference type="Proteomes" id="UP000281553"/>
    </source>
</evidence>
<feature type="domain" description="Ubiquitin-like" evidence="1">
    <location>
        <begin position="81"/>
        <end position="149"/>
    </location>
</feature>
<dbReference type="InterPro" id="IPR029071">
    <property type="entry name" value="Ubiquitin-like_domsf"/>
</dbReference>
<evidence type="ECO:0000259" key="1">
    <source>
        <dbReference type="PROSITE" id="PS50053"/>
    </source>
</evidence>
<dbReference type="SUPFAM" id="SSF54236">
    <property type="entry name" value="Ubiquitin-like"/>
    <property type="match status" value="2"/>
</dbReference>
<gene>
    <name evidence="2" type="ORF">DILT_LOCUS6977</name>
</gene>
<dbReference type="AlphaFoldDB" id="A0A3P7NZZ4"/>
<dbReference type="PANTHER" id="PTHR10666">
    <property type="entry name" value="UBIQUITIN"/>
    <property type="match status" value="1"/>
</dbReference>
<dbReference type="InterPro" id="IPR050158">
    <property type="entry name" value="Ubiquitin_ubiquitin-like"/>
</dbReference>
<dbReference type="SMART" id="SM00213">
    <property type="entry name" value="UBQ"/>
    <property type="match status" value="1"/>
</dbReference>
<dbReference type="InterPro" id="IPR000626">
    <property type="entry name" value="Ubiquitin-like_dom"/>
</dbReference>
<dbReference type="Gene3D" id="3.10.20.90">
    <property type="entry name" value="Phosphatidylinositol 3-kinase Catalytic Subunit, Chain A, domain 1"/>
    <property type="match status" value="2"/>
</dbReference>
<dbReference type="Proteomes" id="UP000281553">
    <property type="component" value="Unassembled WGS sequence"/>
</dbReference>
<dbReference type="PROSITE" id="PS50053">
    <property type="entry name" value="UBIQUITIN_2"/>
    <property type="match status" value="2"/>
</dbReference>
<dbReference type="OrthoDB" id="428577at2759"/>
<dbReference type="InterPro" id="IPR019956">
    <property type="entry name" value="Ubiquitin_dom"/>
</dbReference>
<dbReference type="CDD" id="cd17039">
    <property type="entry name" value="Ubl_ubiquitin_like"/>
    <property type="match status" value="2"/>
</dbReference>
<reference evidence="2 3" key="1">
    <citation type="submission" date="2018-11" db="EMBL/GenBank/DDBJ databases">
        <authorList>
            <consortium name="Pathogen Informatics"/>
        </authorList>
    </citation>
    <scope>NUCLEOTIDE SEQUENCE [LARGE SCALE GENOMIC DNA]</scope>
</reference>
<dbReference type="EMBL" id="UYRU01050823">
    <property type="protein sequence ID" value="VDN11146.1"/>
    <property type="molecule type" value="Genomic_DNA"/>
</dbReference>
<proteinExistence type="predicted"/>
<organism evidence="2 3">
    <name type="scientific">Dibothriocephalus latus</name>
    <name type="common">Fish tapeworm</name>
    <name type="synonym">Diphyllobothrium latum</name>
    <dbReference type="NCBI Taxonomy" id="60516"/>
    <lineage>
        <taxon>Eukaryota</taxon>
        <taxon>Metazoa</taxon>
        <taxon>Spiralia</taxon>
        <taxon>Lophotrochozoa</taxon>
        <taxon>Platyhelminthes</taxon>
        <taxon>Cestoda</taxon>
        <taxon>Eucestoda</taxon>
        <taxon>Diphyllobothriidea</taxon>
        <taxon>Diphyllobothriidae</taxon>
        <taxon>Dibothriocephalus</taxon>
    </lineage>
</organism>
<accession>A0A3P7NZZ4</accession>